<evidence type="ECO:0000313" key="2">
    <source>
        <dbReference type="EMBL" id="CAB4529779.1"/>
    </source>
</evidence>
<dbReference type="GO" id="GO:0016787">
    <property type="term" value="F:hydrolase activity"/>
    <property type="evidence" value="ECO:0007669"/>
    <property type="project" value="UniProtKB-KW"/>
</dbReference>
<dbReference type="AlphaFoldDB" id="A0A6J6AUP9"/>
<gene>
    <name evidence="2" type="ORF">UFOPK1399_00086</name>
</gene>
<name>A0A6J6AUP9_9ZZZZ</name>
<dbReference type="Gene3D" id="2.40.260.10">
    <property type="entry name" value="Sortase"/>
    <property type="match status" value="1"/>
</dbReference>
<reference evidence="2" key="1">
    <citation type="submission" date="2020-05" db="EMBL/GenBank/DDBJ databases">
        <authorList>
            <person name="Chiriac C."/>
            <person name="Salcher M."/>
            <person name="Ghai R."/>
            <person name="Kavagutti S V."/>
        </authorList>
    </citation>
    <scope>NUCLEOTIDE SEQUENCE</scope>
</reference>
<dbReference type="InterPro" id="IPR023365">
    <property type="entry name" value="Sortase_dom-sf"/>
</dbReference>
<proteinExistence type="predicted"/>
<dbReference type="EMBL" id="CAEZSD010000005">
    <property type="protein sequence ID" value="CAB4529779.1"/>
    <property type="molecule type" value="Genomic_DNA"/>
</dbReference>
<dbReference type="InterPro" id="IPR053525">
    <property type="entry name" value="Sortase_D"/>
</dbReference>
<dbReference type="Pfam" id="PF04203">
    <property type="entry name" value="Sortase"/>
    <property type="match status" value="1"/>
</dbReference>
<organism evidence="2">
    <name type="scientific">freshwater metagenome</name>
    <dbReference type="NCBI Taxonomy" id="449393"/>
    <lineage>
        <taxon>unclassified sequences</taxon>
        <taxon>metagenomes</taxon>
        <taxon>ecological metagenomes</taxon>
    </lineage>
</organism>
<dbReference type="CDD" id="cd05828">
    <property type="entry name" value="Sortase_D_1"/>
    <property type="match status" value="1"/>
</dbReference>
<dbReference type="InterPro" id="IPR041999">
    <property type="entry name" value="Sortase_D_1"/>
</dbReference>
<dbReference type="InterPro" id="IPR005754">
    <property type="entry name" value="Sortase"/>
</dbReference>
<accession>A0A6J6AUP9</accession>
<dbReference type="NCBIfam" id="TIGR01076">
    <property type="entry name" value="sortase_fam"/>
    <property type="match status" value="1"/>
</dbReference>
<dbReference type="SUPFAM" id="SSF63817">
    <property type="entry name" value="Sortase"/>
    <property type="match status" value="1"/>
</dbReference>
<protein>
    <submittedName>
        <fullName evidence="2">Unannotated protein</fullName>
    </submittedName>
</protein>
<dbReference type="NCBIfam" id="NF033746">
    <property type="entry name" value="class_D_sortase"/>
    <property type="match status" value="1"/>
</dbReference>
<keyword evidence="1" id="KW-0378">Hydrolase</keyword>
<evidence type="ECO:0000256" key="1">
    <source>
        <dbReference type="ARBA" id="ARBA00022801"/>
    </source>
</evidence>
<sequence>MKSSLRYRLIAVLSTISIVGGIVISASVAGKIKSAVAEQSLLYLPATSLTLPETSTPQISRQVVKSGEFIGTISIPRLKRTIKIFEGTDSKSLAKGVGHYIRSVMPGRQDNSVLAGHRDTVFSHLDKVKIGDFVVIGTGTGTYIYQVKRIRIVDKNDLTVIVPTSDATLTLSTCYPFRFIGNAPKRYIVSASLVPEEISEVWL</sequence>